<feature type="region of interest" description="Disordered" evidence="1">
    <location>
        <begin position="43"/>
        <end position="69"/>
    </location>
</feature>
<dbReference type="AlphaFoldDB" id="A0A2H3E3Q2"/>
<evidence type="ECO:0000313" key="2">
    <source>
        <dbReference type="EMBL" id="PBK94306.1"/>
    </source>
</evidence>
<protein>
    <submittedName>
        <fullName evidence="2">Uncharacterized protein</fullName>
    </submittedName>
</protein>
<dbReference type="InParanoid" id="A0A2H3E3Q2"/>
<sequence>MPANVADSPYSMYTTSELSTESSLSTDSLGDSLSLRLIIIDSDDEEPPMSPKVSWNPGRKGRPVGSKPVSHENLMHAASLPTGPDTPVSREWACQPQVTMRLAGHGDGFYVIMNGHIMGVFNSWYCKEMDALVTWDETWSNQEIGYPADCHSNQSWYGPEWVRSQRHITAKFYWVVVKGHIPGLYNTFDKAVLGAGDGMCEVVVTQDEDIASRLFDDFTSSEDVVSISITWHRWKPGLEYSSFLMQTDPFKR</sequence>
<feature type="compositionally biased region" description="Low complexity" evidence="1">
    <location>
        <begin position="14"/>
        <end position="28"/>
    </location>
</feature>
<keyword evidence="3" id="KW-1185">Reference proteome</keyword>
<accession>A0A2H3E3Q2</accession>
<dbReference type="Proteomes" id="UP000217790">
    <property type="component" value="Unassembled WGS sequence"/>
</dbReference>
<evidence type="ECO:0000313" key="3">
    <source>
        <dbReference type="Proteomes" id="UP000217790"/>
    </source>
</evidence>
<gene>
    <name evidence="2" type="ORF">ARMGADRAFT_1029446</name>
</gene>
<organism evidence="2 3">
    <name type="scientific">Armillaria gallica</name>
    <name type="common">Bulbous honey fungus</name>
    <name type="synonym">Armillaria bulbosa</name>
    <dbReference type="NCBI Taxonomy" id="47427"/>
    <lineage>
        <taxon>Eukaryota</taxon>
        <taxon>Fungi</taxon>
        <taxon>Dikarya</taxon>
        <taxon>Basidiomycota</taxon>
        <taxon>Agaricomycotina</taxon>
        <taxon>Agaricomycetes</taxon>
        <taxon>Agaricomycetidae</taxon>
        <taxon>Agaricales</taxon>
        <taxon>Marasmiineae</taxon>
        <taxon>Physalacriaceae</taxon>
        <taxon>Armillaria</taxon>
    </lineage>
</organism>
<dbReference type="EMBL" id="KZ293654">
    <property type="protein sequence ID" value="PBK94306.1"/>
    <property type="molecule type" value="Genomic_DNA"/>
</dbReference>
<evidence type="ECO:0000256" key="1">
    <source>
        <dbReference type="SAM" id="MobiDB-lite"/>
    </source>
</evidence>
<dbReference type="OrthoDB" id="3032023at2759"/>
<proteinExistence type="predicted"/>
<feature type="region of interest" description="Disordered" evidence="1">
    <location>
        <begin position="1"/>
        <end position="28"/>
    </location>
</feature>
<reference evidence="3" key="1">
    <citation type="journal article" date="2017" name="Nat. Ecol. Evol.">
        <title>Genome expansion and lineage-specific genetic innovations in the forest pathogenic fungi Armillaria.</title>
        <authorList>
            <person name="Sipos G."/>
            <person name="Prasanna A.N."/>
            <person name="Walter M.C."/>
            <person name="O'Connor E."/>
            <person name="Balint B."/>
            <person name="Krizsan K."/>
            <person name="Kiss B."/>
            <person name="Hess J."/>
            <person name="Varga T."/>
            <person name="Slot J."/>
            <person name="Riley R."/>
            <person name="Boka B."/>
            <person name="Rigling D."/>
            <person name="Barry K."/>
            <person name="Lee J."/>
            <person name="Mihaltcheva S."/>
            <person name="LaButti K."/>
            <person name="Lipzen A."/>
            <person name="Waldron R."/>
            <person name="Moloney N.M."/>
            <person name="Sperisen C."/>
            <person name="Kredics L."/>
            <person name="Vagvoelgyi C."/>
            <person name="Patrignani A."/>
            <person name="Fitzpatrick D."/>
            <person name="Nagy I."/>
            <person name="Doyle S."/>
            <person name="Anderson J.B."/>
            <person name="Grigoriev I.V."/>
            <person name="Gueldener U."/>
            <person name="Muensterkoetter M."/>
            <person name="Nagy L.G."/>
        </authorList>
    </citation>
    <scope>NUCLEOTIDE SEQUENCE [LARGE SCALE GENOMIC DNA]</scope>
    <source>
        <strain evidence="3">Ar21-2</strain>
    </source>
</reference>
<name>A0A2H3E3Q2_ARMGA</name>